<dbReference type="KEGG" id="ocy:OSSY52_13200"/>
<protein>
    <recommendedName>
        <fullName evidence="1">Transposase zinc-ribbon domain-containing protein</fullName>
    </recommendedName>
</protein>
<sequence>MGLLIKHLKNDEDAELFLKNVGLLKTKEKCPYCGSTEYYVIRRNHYKCKSCRREWSKYKGSIFENFRIKPLKFLKILEALSEGTVLKKISKDLNVSYNTVLKVRNLIREHVLKNILNVDELEENIFIGVNHVNHKIKLDYLKTIDFSLIKDNKVGKLGRIYFIHDYKNYELLIVISENTIPELDEKSRELILSKLKKELRVFVDDFTNKISSRKLVNNKTILYSIFLSLYINDKNTLHEIIFSAFQNIKK</sequence>
<dbReference type="InterPro" id="IPR024442">
    <property type="entry name" value="Transposase_Zn_ribbon"/>
</dbReference>
<name>A0A7G1GBM0_9BACT</name>
<keyword evidence="3" id="KW-1185">Reference proteome</keyword>
<accession>A0A7G1GBM0</accession>
<proteinExistence type="predicted"/>
<gene>
    <name evidence="2" type="ORF">OSSY52_13200</name>
</gene>
<dbReference type="SUPFAM" id="SSF57783">
    <property type="entry name" value="Zinc beta-ribbon"/>
    <property type="match status" value="1"/>
</dbReference>
<evidence type="ECO:0000313" key="2">
    <source>
        <dbReference type="EMBL" id="BBE31179.1"/>
    </source>
</evidence>
<dbReference type="RefSeq" id="WP_190613567.1">
    <property type="nucleotide sequence ID" value="NZ_AP018712.1"/>
</dbReference>
<dbReference type="Pfam" id="PF12760">
    <property type="entry name" value="Zn_ribbon_IS1595"/>
    <property type="match status" value="1"/>
</dbReference>
<dbReference type="Proteomes" id="UP000516361">
    <property type="component" value="Chromosome"/>
</dbReference>
<evidence type="ECO:0000313" key="3">
    <source>
        <dbReference type="Proteomes" id="UP000516361"/>
    </source>
</evidence>
<organism evidence="2 3">
    <name type="scientific">Tepiditoga spiralis</name>
    <dbReference type="NCBI Taxonomy" id="2108365"/>
    <lineage>
        <taxon>Bacteria</taxon>
        <taxon>Thermotogati</taxon>
        <taxon>Thermotogota</taxon>
        <taxon>Thermotogae</taxon>
        <taxon>Petrotogales</taxon>
        <taxon>Petrotogaceae</taxon>
        <taxon>Tepiditoga</taxon>
    </lineage>
</organism>
<evidence type="ECO:0000259" key="1">
    <source>
        <dbReference type="Pfam" id="PF12760"/>
    </source>
</evidence>
<reference evidence="2 3" key="1">
    <citation type="submission" date="2018-06" db="EMBL/GenBank/DDBJ databases">
        <title>Genome sequencing of Oceanotoga sp. sy52.</title>
        <authorList>
            <person name="Mori K."/>
        </authorList>
    </citation>
    <scope>NUCLEOTIDE SEQUENCE [LARGE SCALE GENOMIC DNA]</scope>
    <source>
        <strain evidence="3">sy52</strain>
    </source>
</reference>
<dbReference type="AlphaFoldDB" id="A0A7G1GBM0"/>
<dbReference type="InParanoid" id="A0A7G1GBM0"/>
<dbReference type="EMBL" id="AP018712">
    <property type="protein sequence ID" value="BBE31179.1"/>
    <property type="molecule type" value="Genomic_DNA"/>
</dbReference>
<feature type="domain" description="Transposase zinc-ribbon" evidence="1">
    <location>
        <begin position="10"/>
        <end position="53"/>
    </location>
</feature>